<feature type="region of interest" description="Disordered" evidence="1">
    <location>
        <begin position="451"/>
        <end position="503"/>
    </location>
</feature>
<dbReference type="PANTHER" id="PTHR19964">
    <property type="entry name" value="MULTIPLE PDZ DOMAIN PROTEIN"/>
    <property type="match status" value="1"/>
</dbReference>
<evidence type="ECO:0000313" key="4">
    <source>
        <dbReference type="Proteomes" id="UP000218231"/>
    </source>
</evidence>
<feature type="compositionally biased region" description="Low complexity" evidence="1">
    <location>
        <begin position="482"/>
        <end position="494"/>
    </location>
</feature>
<dbReference type="InterPro" id="IPR001478">
    <property type="entry name" value="PDZ"/>
</dbReference>
<accession>A0A2A2KUJ1</accession>
<dbReference type="Proteomes" id="UP000218231">
    <property type="component" value="Unassembled WGS sequence"/>
</dbReference>
<evidence type="ECO:0000256" key="1">
    <source>
        <dbReference type="SAM" id="MobiDB-lite"/>
    </source>
</evidence>
<protein>
    <recommendedName>
        <fullName evidence="2">PDZ domain-containing protein</fullName>
    </recommendedName>
</protein>
<dbReference type="Gene3D" id="2.30.42.10">
    <property type="match status" value="1"/>
</dbReference>
<dbReference type="OrthoDB" id="6022242at2759"/>
<reference evidence="3 4" key="1">
    <citation type="journal article" date="2017" name="Curr. Biol.">
        <title>Genome architecture and evolution of a unichromosomal asexual nematode.</title>
        <authorList>
            <person name="Fradin H."/>
            <person name="Zegar C."/>
            <person name="Gutwein M."/>
            <person name="Lucas J."/>
            <person name="Kovtun M."/>
            <person name="Corcoran D."/>
            <person name="Baugh L.R."/>
            <person name="Kiontke K."/>
            <person name="Gunsalus K."/>
            <person name="Fitch D.H."/>
            <person name="Piano F."/>
        </authorList>
    </citation>
    <scope>NUCLEOTIDE SEQUENCE [LARGE SCALE GENOMIC DNA]</scope>
    <source>
        <strain evidence="3">PF1309</strain>
    </source>
</reference>
<dbReference type="Pfam" id="PF00595">
    <property type="entry name" value="PDZ"/>
    <property type="match status" value="1"/>
</dbReference>
<dbReference type="PROSITE" id="PS50106">
    <property type="entry name" value="PDZ"/>
    <property type="match status" value="1"/>
</dbReference>
<dbReference type="AlphaFoldDB" id="A0A2A2KUJ1"/>
<sequence length="503" mass="55582">MPRPREAAPLYCKPHNSPVAFVHESSLIELLICRFAEEERVRTLINQLRGRVECESVRDDLEKLDKVLSDPLFRQHRRKSRERAVVSQRSPEVQQLIDHLKGTAEEQLRATLKSTQRLVFTDIDASQFVPEVIEEKDFVTGSIRLLIAGPKDIKAKVSLLFASVLAQTRRPDFDFFAASRSPALFRIILALFLCYIPRFNELKTALPLCACALCLPSYYSLLKRSHSRLRIGDRVLLLASYFSPEFFNAFDAVDKQPVTRTEQRQQEPFTTTPSLANFNQLVSQKDNSPVVVACLRESTAMVTRTGAAVVSSGVVGSSAGSPRRRHGPLSGDWIQVEVVRLSTEGGGLGFGIVGGTSTGVVVKTILPGSPAHQDGRLQAGDHILQVGNVNTHGMSSQQVAQLLRQQTKMVEMIVGRPISQADRPPDTKDCWTMSTRAALCAAKLEETIQRQQSMAIQETTSKAEEKSAITEPIPEDEPMETAQAQGQQEQPAAATSRQGQSLD</sequence>
<feature type="compositionally biased region" description="Polar residues" evidence="1">
    <location>
        <begin position="451"/>
        <end position="460"/>
    </location>
</feature>
<dbReference type="InterPro" id="IPR036034">
    <property type="entry name" value="PDZ_sf"/>
</dbReference>
<dbReference type="STRING" id="2018661.A0A2A2KUJ1"/>
<organism evidence="3 4">
    <name type="scientific">Diploscapter pachys</name>
    <dbReference type="NCBI Taxonomy" id="2018661"/>
    <lineage>
        <taxon>Eukaryota</taxon>
        <taxon>Metazoa</taxon>
        <taxon>Ecdysozoa</taxon>
        <taxon>Nematoda</taxon>
        <taxon>Chromadorea</taxon>
        <taxon>Rhabditida</taxon>
        <taxon>Rhabditina</taxon>
        <taxon>Rhabditomorpha</taxon>
        <taxon>Rhabditoidea</taxon>
        <taxon>Rhabditidae</taxon>
        <taxon>Diploscapter</taxon>
    </lineage>
</organism>
<dbReference type="SUPFAM" id="SSF50156">
    <property type="entry name" value="PDZ domain-like"/>
    <property type="match status" value="1"/>
</dbReference>
<proteinExistence type="predicted"/>
<comment type="caution">
    <text evidence="3">The sequence shown here is derived from an EMBL/GenBank/DDBJ whole genome shotgun (WGS) entry which is preliminary data.</text>
</comment>
<dbReference type="InterPro" id="IPR051342">
    <property type="entry name" value="PDZ_scaffold"/>
</dbReference>
<dbReference type="EMBL" id="LIAE01007685">
    <property type="protein sequence ID" value="PAV77594.1"/>
    <property type="molecule type" value="Genomic_DNA"/>
</dbReference>
<dbReference type="FunFam" id="2.30.42.10:FF:000125">
    <property type="entry name" value="PATJ, crumbs cell polarity complex component"/>
    <property type="match status" value="1"/>
</dbReference>
<evidence type="ECO:0000259" key="2">
    <source>
        <dbReference type="PROSITE" id="PS50106"/>
    </source>
</evidence>
<dbReference type="SMART" id="SM00228">
    <property type="entry name" value="PDZ"/>
    <property type="match status" value="1"/>
</dbReference>
<evidence type="ECO:0000313" key="3">
    <source>
        <dbReference type="EMBL" id="PAV77594.1"/>
    </source>
</evidence>
<dbReference type="PANTHER" id="PTHR19964:SF92">
    <property type="entry name" value="PATJ HOMOLOG"/>
    <property type="match status" value="1"/>
</dbReference>
<keyword evidence="4" id="KW-1185">Reference proteome</keyword>
<name>A0A2A2KUJ1_9BILA</name>
<gene>
    <name evidence="3" type="ORF">WR25_14181</name>
</gene>
<feature type="domain" description="PDZ" evidence="2">
    <location>
        <begin position="335"/>
        <end position="418"/>
    </location>
</feature>